<sequence length="169" mass="19757">MQIQNATPSDLDFIFTLYRHATEYMRPRSTAVFPEFDPELIKTEIAENRQWKLIDDGNVLCIWATTFDDPLIWEEKNADPSVYIHRITTQPDHRGHNLVKKIVDWSKDYARNNQKKYVRLDTVGRNEKLIAHYTNCGFDFLGLIKLNNTEGLPAHYDNASVSLFQIEIK</sequence>
<organism evidence="2 3">
    <name type="scientific">Sediminibacterium roseum</name>
    <dbReference type="NCBI Taxonomy" id="1978412"/>
    <lineage>
        <taxon>Bacteria</taxon>
        <taxon>Pseudomonadati</taxon>
        <taxon>Bacteroidota</taxon>
        <taxon>Chitinophagia</taxon>
        <taxon>Chitinophagales</taxon>
        <taxon>Chitinophagaceae</taxon>
        <taxon>Sediminibacterium</taxon>
    </lineage>
</organism>
<accession>A0ABW9ZWI1</accession>
<dbReference type="EMBL" id="JAACJS010000015">
    <property type="protein sequence ID" value="NCI51512.1"/>
    <property type="molecule type" value="Genomic_DNA"/>
</dbReference>
<dbReference type="Proteomes" id="UP000753802">
    <property type="component" value="Unassembled WGS sequence"/>
</dbReference>
<reference evidence="2 3" key="1">
    <citation type="submission" date="2020-01" db="EMBL/GenBank/DDBJ databases">
        <title>Genome analysis.</title>
        <authorList>
            <person name="Wu S."/>
            <person name="Wang G."/>
        </authorList>
    </citation>
    <scope>NUCLEOTIDE SEQUENCE [LARGE SCALE GENOMIC DNA]</scope>
    <source>
        <strain evidence="2 3">SYL130</strain>
    </source>
</reference>
<name>A0ABW9ZWI1_9BACT</name>
<dbReference type="CDD" id="cd04301">
    <property type="entry name" value="NAT_SF"/>
    <property type="match status" value="1"/>
</dbReference>
<dbReference type="InterPro" id="IPR016181">
    <property type="entry name" value="Acyl_CoA_acyltransferase"/>
</dbReference>
<evidence type="ECO:0000259" key="1">
    <source>
        <dbReference type="PROSITE" id="PS51186"/>
    </source>
</evidence>
<dbReference type="Gene3D" id="3.40.630.30">
    <property type="match status" value="1"/>
</dbReference>
<dbReference type="InterPro" id="IPR000182">
    <property type="entry name" value="GNAT_dom"/>
</dbReference>
<dbReference type="RefSeq" id="WP_161819793.1">
    <property type="nucleotide sequence ID" value="NZ_JAACJS010000015.1"/>
</dbReference>
<dbReference type="Pfam" id="PF00583">
    <property type="entry name" value="Acetyltransf_1"/>
    <property type="match status" value="1"/>
</dbReference>
<evidence type="ECO:0000313" key="2">
    <source>
        <dbReference type="EMBL" id="NCI51512.1"/>
    </source>
</evidence>
<dbReference type="SUPFAM" id="SSF55729">
    <property type="entry name" value="Acyl-CoA N-acyltransferases (Nat)"/>
    <property type="match status" value="1"/>
</dbReference>
<gene>
    <name evidence="2" type="ORF">GWC95_16405</name>
</gene>
<evidence type="ECO:0000313" key="3">
    <source>
        <dbReference type="Proteomes" id="UP000753802"/>
    </source>
</evidence>
<dbReference type="PROSITE" id="PS51186">
    <property type="entry name" value="GNAT"/>
    <property type="match status" value="1"/>
</dbReference>
<feature type="domain" description="N-acetyltransferase" evidence="1">
    <location>
        <begin position="1"/>
        <end position="159"/>
    </location>
</feature>
<protein>
    <submittedName>
        <fullName evidence="2">GNAT family N-acetyltransferase</fullName>
    </submittedName>
</protein>
<comment type="caution">
    <text evidence="2">The sequence shown here is derived from an EMBL/GenBank/DDBJ whole genome shotgun (WGS) entry which is preliminary data.</text>
</comment>
<proteinExistence type="predicted"/>
<keyword evidence="3" id="KW-1185">Reference proteome</keyword>